<feature type="domain" description="RlmL ferredoxin-like" evidence="4">
    <location>
        <begin position="42"/>
        <end position="81"/>
    </location>
</feature>
<dbReference type="InterPro" id="IPR054170">
    <property type="entry name" value="RlmL_1st"/>
</dbReference>
<comment type="caution">
    <text evidence="5">The sequence shown here is derived from an EMBL/GenBank/DDBJ whole genome shotgun (WGS) entry which is preliminary data.</text>
</comment>
<keyword evidence="2" id="KW-0808">Transferase</keyword>
<dbReference type="Gene3D" id="3.30.2130.30">
    <property type="match status" value="1"/>
</dbReference>
<keyword evidence="1" id="KW-0489">Methyltransferase</keyword>
<dbReference type="InterPro" id="IPR029063">
    <property type="entry name" value="SAM-dependent_MTases_sf"/>
</dbReference>
<organism evidence="5 6">
    <name type="scientific">Rarispira pelagica</name>
    <dbReference type="NCBI Taxonomy" id="3141764"/>
    <lineage>
        <taxon>Bacteria</taxon>
        <taxon>Pseudomonadati</taxon>
        <taxon>Spirochaetota</taxon>
        <taxon>Spirochaetia</taxon>
        <taxon>Winmispirales</taxon>
        <taxon>Winmispiraceae</taxon>
        <taxon>Rarispira</taxon>
    </lineage>
</organism>
<dbReference type="Proteomes" id="UP001466331">
    <property type="component" value="Unassembled WGS sequence"/>
</dbReference>
<dbReference type="CDD" id="cd11715">
    <property type="entry name" value="THUMP_AdoMetMT"/>
    <property type="match status" value="1"/>
</dbReference>
<dbReference type="EMBL" id="JBCHKQ010000001">
    <property type="protein sequence ID" value="MEM5947279.1"/>
    <property type="molecule type" value="Genomic_DNA"/>
</dbReference>
<evidence type="ECO:0000256" key="1">
    <source>
        <dbReference type="ARBA" id="ARBA00022603"/>
    </source>
</evidence>
<protein>
    <recommendedName>
        <fullName evidence="7">N6-adenine-specific DNA methylase</fullName>
    </recommendedName>
</protein>
<evidence type="ECO:0000259" key="4">
    <source>
        <dbReference type="Pfam" id="PF22020"/>
    </source>
</evidence>
<evidence type="ECO:0000256" key="2">
    <source>
        <dbReference type="ARBA" id="ARBA00022679"/>
    </source>
</evidence>
<name>A0ABU9U9X2_9SPIR</name>
<proteinExistence type="predicted"/>
<reference evidence="5 6" key="1">
    <citation type="submission" date="2024-03" db="EMBL/GenBank/DDBJ databases">
        <title>Ignisphaera cupida sp. nov., a hyperthermophilic hydrolytic archaeon from a hot spring of Kamchatka, and proposal of Ignisphaeraceae fam. nov.</title>
        <authorList>
            <person name="Podosokorskaya O.A."/>
            <person name="Elcheninov A.G."/>
            <person name="Maltseva A.I."/>
            <person name="Zayulina K.S."/>
            <person name="Novikov A."/>
            <person name="Merkel A.Y."/>
        </authorList>
    </citation>
    <scope>NUCLEOTIDE SEQUENCE [LARGE SCALE GENOMIC DNA]</scope>
    <source>
        <strain evidence="5 6">38H-sp</strain>
    </source>
</reference>
<keyword evidence="6" id="KW-1185">Reference proteome</keyword>
<dbReference type="Gene3D" id="3.40.50.150">
    <property type="entry name" value="Vaccinia Virus protein VP39"/>
    <property type="match status" value="1"/>
</dbReference>
<dbReference type="RefSeq" id="WP_420068728.1">
    <property type="nucleotide sequence ID" value="NZ_JBCHKQ010000001.1"/>
</dbReference>
<evidence type="ECO:0000313" key="6">
    <source>
        <dbReference type="Proteomes" id="UP001466331"/>
    </source>
</evidence>
<dbReference type="Pfam" id="PF22020">
    <property type="entry name" value="RlmL_1st"/>
    <property type="match status" value="1"/>
</dbReference>
<evidence type="ECO:0000259" key="3">
    <source>
        <dbReference type="Pfam" id="PF01170"/>
    </source>
</evidence>
<dbReference type="Pfam" id="PF01170">
    <property type="entry name" value="UPF0020"/>
    <property type="match status" value="1"/>
</dbReference>
<feature type="domain" description="Ribosomal RNA large subunit methyltransferase K/L-like methyltransferase" evidence="3">
    <location>
        <begin position="191"/>
        <end position="371"/>
    </location>
</feature>
<dbReference type="InterPro" id="IPR000241">
    <property type="entry name" value="RlmKL-like_Mtase"/>
</dbReference>
<dbReference type="PANTHER" id="PTHR47313:SF1">
    <property type="entry name" value="RIBOSOMAL RNA LARGE SUBUNIT METHYLTRANSFERASE K_L"/>
    <property type="match status" value="1"/>
</dbReference>
<gene>
    <name evidence="5" type="ORF">WKV44_01855</name>
</gene>
<evidence type="ECO:0000313" key="5">
    <source>
        <dbReference type="EMBL" id="MEM5947279.1"/>
    </source>
</evidence>
<dbReference type="PANTHER" id="PTHR47313">
    <property type="entry name" value="RIBOSOMAL RNA LARGE SUBUNIT METHYLTRANSFERASE K/L"/>
    <property type="match status" value="1"/>
</dbReference>
<dbReference type="SUPFAM" id="SSF53335">
    <property type="entry name" value="S-adenosyl-L-methionine-dependent methyltransferases"/>
    <property type="match status" value="1"/>
</dbReference>
<accession>A0ABU9U9X2</accession>
<evidence type="ECO:0008006" key="7">
    <source>
        <dbReference type="Google" id="ProtNLM"/>
    </source>
</evidence>
<sequence length="414" mass="47193">MFKLPQYTESKNFERHIKRDIKAKLHKILVRGSMPFFKELDMELTNLGYTAQEVYGGFEIEGKIEDIYRINLFSSTASRVFLMAGRFHATAREQIFRRAVNIPWELYINPAIPIRIQTQLEKSPVSHEGEAERALRDAISKRFEPLLEDSDIRLSFATEDRTQIVQRILLIGIRNAAKVYIDTTGEHLAHRGYRTQHTGAPIKEHLAASCIIRLLKEEDMYPELPDRLFFLDPFCGSGTILAEAGIILTGDAPGKNRRNLFEKLPWHQEKTWEYLKQNIETRGLAATKIKLIGRDKDSDAVATAKANLTRAGLQDFSEINSANFFSTEKSDLVPTRRKAIFLSNLPYGERIPAGKELYDRILEHLAKKHHGLTGAFILPEDYNPKPVEGIITSKIGRFSNGGIRVQLLMVKSIF</sequence>